<name>A0A814M903_9BILA</name>
<dbReference type="AlphaFoldDB" id="A0A814M903"/>
<accession>A0A814M903</accession>
<organism evidence="2 4">
    <name type="scientific">Rotaria sordida</name>
    <dbReference type="NCBI Taxonomy" id="392033"/>
    <lineage>
        <taxon>Eukaryota</taxon>
        <taxon>Metazoa</taxon>
        <taxon>Spiralia</taxon>
        <taxon>Gnathifera</taxon>
        <taxon>Rotifera</taxon>
        <taxon>Eurotatoria</taxon>
        <taxon>Bdelloidea</taxon>
        <taxon>Philodinida</taxon>
        <taxon>Philodinidae</taxon>
        <taxon>Rotaria</taxon>
    </lineage>
</organism>
<evidence type="ECO:0000313" key="3">
    <source>
        <dbReference type="EMBL" id="CAF3927006.1"/>
    </source>
</evidence>
<feature type="signal peptide" evidence="1">
    <location>
        <begin position="1"/>
        <end position="16"/>
    </location>
</feature>
<sequence>MFGALFFSLLYYIVYADKYYTIKPYGDSGVFPHYGNFSVFDTKLKRLSLIGNFIFDVHDRSSVYYFIGGPTAVNRNLNYIYLPITSGNSFKRLLLVAYNYKRKTYHQSRWVYNDGNFGFLFYDPLRNRLLGLRTNATFTYYIEEYDIETLDTVKLYTQQYVGKYAFINGRCTAFDYNKNWIIQVRTRFDNSSYNSYWIKMDLNLVGKKKDIVTDFHLMPHAYYFVTMAYDIQKTKLILCTWQNGSSLLDIYMFHLDPKQNGKFPYRNQRLKLLLKTNGEQVETVRDVWNPVKREVLYFIQINTGATLKIKRYMLRVQFDTRIVLEKTILTDKQLPLLDSWEYFYLSKF</sequence>
<protein>
    <submittedName>
        <fullName evidence="2">Uncharacterized protein</fullName>
    </submittedName>
</protein>
<feature type="chain" id="PRO_5036225217" evidence="1">
    <location>
        <begin position="17"/>
        <end position="348"/>
    </location>
</feature>
<dbReference type="EMBL" id="CAJOBD010003076">
    <property type="protein sequence ID" value="CAF3927006.1"/>
    <property type="molecule type" value="Genomic_DNA"/>
</dbReference>
<evidence type="ECO:0000313" key="2">
    <source>
        <dbReference type="EMBL" id="CAF1073382.1"/>
    </source>
</evidence>
<dbReference type="Proteomes" id="UP000663836">
    <property type="component" value="Unassembled WGS sequence"/>
</dbReference>
<dbReference type="EMBL" id="CAJNOT010000755">
    <property type="protein sequence ID" value="CAF1073382.1"/>
    <property type="molecule type" value="Genomic_DNA"/>
</dbReference>
<dbReference type="Proteomes" id="UP000663864">
    <property type="component" value="Unassembled WGS sequence"/>
</dbReference>
<evidence type="ECO:0000256" key="1">
    <source>
        <dbReference type="SAM" id="SignalP"/>
    </source>
</evidence>
<reference evidence="2" key="1">
    <citation type="submission" date="2021-02" db="EMBL/GenBank/DDBJ databases">
        <authorList>
            <person name="Nowell W R."/>
        </authorList>
    </citation>
    <scope>NUCLEOTIDE SEQUENCE</scope>
</reference>
<comment type="caution">
    <text evidence="2">The sequence shown here is derived from an EMBL/GenBank/DDBJ whole genome shotgun (WGS) entry which is preliminary data.</text>
</comment>
<keyword evidence="1" id="KW-0732">Signal</keyword>
<gene>
    <name evidence="3" type="ORF">JBS370_LOCUS22243</name>
    <name evidence="2" type="ORF">ZHD862_LOCUS16194</name>
</gene>
<evidence type="ECO:0000313" key="4">
    <source>
        <dbReference type="Proteomes" id="UP000663864"/>
    </source>
</evidence>
<proteinExistence type="predicted"/>